<dbReference type="SUPFAM" id="SSF54913">
    <property type="entry name" value="GlnB-like"/>
    <property type="match status" value="1"/>
</dbReference>
<protein>
    <submittedName>
        <fullName evidence="1">P-II family nitrogen regulator</fullName>
    </submittedName>
</protein>
<dbReference type="GO" id="GO:0005829">
    <property type="term" value="C:cytosol"/>
    <property type="evidence" value="ECO:0007669"/>
    <property type="project" value="TreeGrafter"/>
</dbReference>
<dbReference type="GO" id="GO:0030234">
    <property type="term" value="F:enzyme regulator activity"/>
    <property type="evidence" value="ECO:0007669"/>
    <property type="project" value="InterPro"/>
</dbReference>
<dbReference type="Pfam" id="PF00543">
    <property type="entry name" value="P-II"/>
    <property type="match status" value="1"/>
</dbReference>
<dbReference type="Gene3D" id="3.30.70.120">
    <property type="match status" value="1"/>
</dbReference>
<dbReference type="PROSITE" id="PS51343">
    <property type="entry name" value="PII_GLNB_DOM"/>
    <property type="match status" value="1"/>
</dbReference>
<evidence type="ECO:0000313" key="2">
    <source>
        <dbReference type="Proteomes" id="UP000824169"/>
    </source>
</evidence>
<gene>
    <name evidence="1" type="ORF">IAB71_10740</name>
</gene>
<dbReference type="PRINTS" id="PR00340">
    <property type="entry name" value="PIIGLNB"/>
</dbReference>
<dbReference type="InterPro" id="IPR015867">
    <property type="entry name" value="N-reg_PII/ATP_PRibTrfase_C"/>
</dbReference>
<dbReference type="PANTHER" id="PTHR30115:SF11">
    <property type="entry name" value="NITROGEN REGULATORY PROTEIN P-II HOMOLOG"/>
    <property type="match status" value="1"/>
</dbReference>
<sequence>MMIKVEAFVREEKFEDVKAALDEIGVNGLTVSQVMGCGIQRGYKEIVRGMQVDMQMQPKLKFEIVVSSEEWEQKTIEAIQKAAYTGEAGDGKIFSYEIRSALKIRTKETGYDAIQATE</sequence>
<dbReference type="GO" id="GO:0006808">
    <property type="term" value="P:regulation of nitrogen utilization"/>
    <property type="evidence" value="ECO:0007669"/>
    <property type="project" value="InterPro"/>
</dbReference>
<dbReference type="GO" id="GO:0005524">
    <property type="term" value="F:ATP binding"/>
    <property type="evidence" value="ECO:0007669"/>
    <property type="project" value="TreeGrafter"/>
</dbReference>
<reference evidence="1" key="1">
    <citation type="submission" date="2020-10" db="EMBL/GenBank/DDBJ databases">
        <authorList>
            <person name="Gilroy R."/>
        </authorList>
    </citation>
    <scope>NUCLEOTIDE SEQUENCE</scope>
    <source>
        <strain evidence="1">CHK188-20938</strain>
    </source>
</reference>
<dbReference type="SMART" id="SM00938">
    <property type="entry name" value="P-II"/>
    <property type="match status" value="1"/>
</dbReference>
<organism evidence="1 2">
    <name type="scientific">Candidatus Scatomonas pullistercoris</name>
    <dbReference type="NCBI Taxonomy" id="2840920"/>
    <lineage>
        <taxon>Bacteria</taxon>
        <taxon>Bacillati</taxon>
        <taxon>Bacillota</taxon>
        <taxon>Clostridia</taxon>
        <taxon>Lachnospirales</taxon>
        <taxon>Lachnospiraceae</taxon>
        <taxon>Lachnospiraceae incertae sedis</taxon>
        <taxon>Candidatus Scatomonas</taxon>
    </lineage>
</organism>
<comment type="caution">
    <text evidence="1">The sequence shown here is derived from an EMBL/GenBank/DDBJ whole genome shotgun (WGS) entry which is preliminary data.</text>
</comment>
<evidence type="ECO:0000313" key="1">
    <source>
        <dbReference type="EMBL" id="HIV26235.1"/>
    </source>
</evidence>
<reference evidence="1" key="2">
    <citation type="journal article" date="2021" name="PeerJ">
        <title>Extensive microbial diversity within the chicken gut microbiome revealed by metagenomics and culture.</title>
        <authorList>
            <person name="Gilroy R."/>
            <person name="Ravi A."/>
            <person name="Getino M."/>
            <person name="Pursley I."/>
            <person name="Horton D.L."/>
            <person name="Alikhan N.F."/>
            <person name="Baker D."/>
            <person name="Gharbi K."/>
            <person name="Hall N."/>
            <person name="Watson M."/>
            <person name="Adriaenssens E.M."/>
            <person name="Foster-Nyarko E."/>
            <person name="Jarju S."/>
            <person name="Secka A."/>
            <person name="Antonio M."/>
            <person name="Oren A."/>
            <person name="Chaudhuri R.R."/>
            <person name="La Ragione R."/>
            <person name="Hildebrand F."/>
            <person name="Pallen M.J."/>
        </authorList>
    </citation>
    <scope>NUCLEOTIDE SEQUENCE</scope>
    <source>
        <strain evidence="1">CHK188-20938</strain>
    </source>
</reference>
<dbReference type="InterPro" id="IPR002187">
    <property type="entry name" value="N-reg_PII"/>
</dbReference>
<accession>A0A9D1P4E0</accession>
<dbReference type="InterPro" id="IPR011322">
    <property type="entry name" value="N-reg_PII-like_a/b"/>
</dbReference>
<proteinExistence type="predicted"/>
<dbReference type="EMBL" id="DVOO01000030">
    <property type="protein sequence ID" value="HIV26235.1"/>
    <property type="molecule type" value="Genomic_DNA"/>
</dbReference>
<dbReference type="AlphaFoldDB" id="A0A9D1P4E0"/>
<dbReference type="Proteomes" id="UP000824169">
    <property type="component" value="Unassembled WGS sequence"/>
</dbReference>
<name>A0A9D1P4E0_9FIRM</name>
<dbReference type="PANTHER" id="PTHR30115">
    <property type="entry name" value="NITROGEN REGULATORY PROTEIN P-II"/>
    <property type="match status" value="1"/>
</dbReference>